<protein>
    <submittedName>
        <fullName evidence="1">Uncharacterized protein</fullName>
    </submittedName>
</protein>
<dbReference type="EMBL" id="OX336425">
    <property type="protein sequence ID" value="CAI2767023.1"/>
    <property type="molecule type" value="Genomic_DNA"/>
</dbReference>
<organism evidence="1 2">
    <name type="scientific">Flavobacterium collinsii</name>
    <dbReference type="NCBI Taxonomy" id="1114861"/>
    <lineage>
        <taxon>Bacteria</taxon>
        <taxon>Pseudomonadati</taxon>
        <taxon>Bacteroidota</taxon>
        <taxon>Flavobacteriia</taxon>
        <taxon>Flavobacteriales</taxon>
        <taxon>Flavobacteriaceae</taxon>
        <taxon>Flavobacterium</taxon>
    </lineage>
</organism>
<evidence type="ECO:0000313" key="2">
    <source>
        <dbReference type="Proteomes" id="UP001152749"/>
    </source>
</evidence>
<reference evidence="1" key="1">
    <citation type="submission" date="2022-09" db="EMBL/GenBank/DDBJ databases">
        <authorList>
            <person name="Duchaud E."/>
        </authorList>
    </citation>
    <scope>NUCLEOTIDE SEQUENCE</scope>
    <source>
        <strain evidence="1">TRV642</strain>
    </source>
</reference>
<evidence type="ECO:0000313" key="1">
    <source>
        <dbReference type="EMBL" id="CAI2767023.1"/>
    </source>
</evidence>
<dbReference type="KEGG" id="fcs:TRV642_2109"/>
<dbReference type="Proteomes" id="UP001152749">
    <property type="component" value="Chromosome"/>
</dbReference>
<gene>
    <name evidence="1" type="ORF">TRV642_2109</name>
</gene>
<proteinExistence type="predicted"/>
<dbReference type="RefSeq" id="WP_263362924.1">
    <property type="nucleotide sequence ID" value="NZ_OX336425.1"/>
</dbReference>
<dbReference type="AlphaFoldDB" id="A0A9W4X374"/>
<accession>A0A9W4X374</accession>
<sequence length="120" mass="13463">MSAYFWAWRYLGVNPLILDQYNEEVTSLAILRAHAVEALNLDLSQLVILENRIKAHIDGLSAADLKGLNLLLEQLGTSALSAAVLAFQMGRSAALFTISNSVYTYFDDERYFIVWISYAD</sequence>
<name>A0A9W4X374_9FLAO</name>